<reference evidence="1" key="1">
    <citation type="submission" date="2022-06" db="EMBL/GenBank/DDBJ databases">
        <title>Nostosin G and Spiroidesin B from the Cyanobacterium Dolichospermum sp. NIES-1697.</title>
        <authorList>
            <person name="Phan C.-S."/>
            <person name="Mehjabin J.J."/>
            <person name="Anas A.R.J."/>
            <person name="Hayasaka M."/>
            <person name="Onoki R."/>
            <person name="Wang J."/>
            <person name="Umezawa T."/>
            <person name="Washio K."/>
            <person name="Morikawa M."/>
            <person name="Okino T."/>
        </authorList>
    </citation>
    <scope>NUCLEOTIDE SEQUENCE</scope>
    <source>
        <strain evidence="1">NIES-1697</strain>
    </source>
</reference>
<evidence type="ECO:0000313" key="1">
    <source>
        <dbReference type="EMBL" id="UUO14409.1"/>
    </source>
</evidence>
<dbReference type="RefSeq" id="WP_257120792.1">
    <property type="nucleotide sequence ID" value="NZ_CP099464.1"/>
</dbReference>
<gene>
    <name evidence="1" type="ORF">NG743_20580</name>
</gene>
<proteinExistence type="predicted"/>
<keyword evidence="2" id="KW-1185">Reference proteome</keyword>
<name>A0ABY5LUB9_9CYAN</name>
<dbReference type="EMBL" id="CP099464">
    <property type="protein sequence ID" value="UUO14409.1"/>
    <property type="molecule type" value="Genomic_DNA"/>
</dbReference>
<sequence length="55" mass="6460">MFKLGQSNQWYHFHKEKGNIQEVKGKNYQLPIHVITAEFTDSGVKLSGCEYRSWT</sequence>
<organism evidence="1 2">
    <name type="scientific">Dolichospermum heterosporum TAC447</name>
    <dbReference type="NCBI Taxonomy" id="747523"/>
    <lineage>
        <taxon>Bacteria</taxon>
        <taxon>Bacillati</taxon>
        <taxon>Cyanobacteriota</taxon>
        <taxon>Cyanophyceae</taxon>
        <taxon>Nostocales</taxon>
        <taxon>Aphanizomenonaceae</taxon>
        <taxon>Dolichospermum</taxon>
        <taxon>Dolichospermum heterosporum</taxon>
    </lineage>
</organism>
<dbReference type="Proteomes" id="UP001057561">
    <property type="component" value="Chromosome"/>
</dbReference>
<evidence type="ECO:0008006" key="3">
    <source>
        <dbReference type="Google" id="ProtNLM"/>
    </source>
</evidence>
<protein>
    <recommendedName>
        <fullName evidence="3">Transposase</fullName>
    </recommendedName>
</protein>
<evidence type="ECO:0000313" key="2">
    <source>
        <dbReference type="Proteomes" id="UP001057561"/>
    </source>
</evidence>
<accession>A0ABY5LUB9</accession>